<organism evidence="2 3">
    <name type="scientific">Sphingobacterium puteale</name>
    <dbReference type="NCBI Taxonomy" id="2420510"/>
    <lineage>
        <taxon>Bacteria</taxon>
        <taxon>Pseudomonadati</taxon>
        <taxon>Bacteroidota</taxon>
        <taxon>Sphingobacteriia</taxon>
        <taxon>Sphingobacteriales</taxon>
        <taxon>Sphingobacteriaceae</taxon>
        <taxon>Sphingobacterium</taxon>
    </lineage>
</organism>
<accession>A0A420VYN8</accession>
<gene>
    <name evidence="2" type="ORF">D7322_10995</name>
</gene>
<evidence type="ECO:0000313" key="2">
    <source>
        <dbReference type="EMBL" id="RKO71289.1"/>
    </source>
</evidence>
<sequence>MIMRYIILFLLFIQINFSHAQSNSIYLHTDRDYYFPGDTVWFKGYVLEEGLLSKNVFNLYLKWADEQGKEFQQAVAMVSQGITASHFVIPPAYQGNELFINAYTNDPDCPLRRPYFKKIGILQLGKPIPEQQSNFPKKERSYNLFFYPEGGLLLSNISNQLTIKCMDGNGIPAMAKGSLTDDQGKFLGDFQTDGAGLAMIYFTPNLTTNYFIEWTAADGNIRKNSLPSAKLGCKASLITENDQTVIQLQTNIDSQSVRIEANLQQRFLFKEQVHLTKGKKINIPLQNNSLEYGLLQVKVNNTSGQLLSLRTSIIGQEQILLRPEVSLQRGEGEKSGNRLQLQLPIKESAKLSISVTDIDVPIDSNESILTDLYLKPLASDNLIAPQVYWNKSKNRDSYIQSVNWFREICYSDKQFYKDTLLILKGQIIMPKYRWAKFYESYRNLLKKEEKSKGVDRGASFGYQDFGSSRMKYQEIGFDSLGRFSIPNLIIFDSIETKFSQIYRRLKFEPFSVRYTFANPQQLRRPVYIADSLPQRDYKTTDLIQLESFAPNFTVDAKGQRRLATVVVHRSRLQREQERVQKRFYMADVPTNVKPDAVIYPALDSNVIKRSYDISDYIRKQLKSYNPQRNTKIYINGIEQSFTNFESNIGDSGLFEDAANFPMVKYYASLPQANNQPAILLFQSSADEVDREIGKTVDEQTLMGYMPITQYTNVTYETTAKKFNSPKDYRPTLYWNAFATIEAGNTSGLFTFFNNSRAKGFCITISGVTESGKVVYYREVFK</sequence>
<evidence type="ECO:0000313" key="3">
    <source>
        <dbReference type="Proteomes" id="UP000282423"/>
    </source>
</evidence>
<dbReference type="AlphaFoldDB" id="A0A420VYN8"/>
<evidence type="ECO:0000256" key="1">
    <source>
        <dbReference type="SAM" id="SignalP"/>
    </source>
</evidence>
<feature type="signal peptide" evidence="1">
    <location>
        <begin position="1"/>
        <end position="20"/>
    </location>
</feature>
<keyword evidence="3" id="KW-1185">Reference proteome</keyword>
<evidence type="ECO:0008006" key="4">
    <source>
        <dbReference type="Google" id="ProtNLM"/>
    </source>
</evidence>
<protein>
    <recommendedName>
        <fullName evidence="4">Macroglobulin domain-containing protein</fullName>
    </recommendedName>
</protein>
<reference evidence="2 3" key="1">
    <citation type="submission" date="2018-10" db="EMBL/GenBank/DDBJ databases">
        <title>Sphingobacterium sp. M05W1-28.</title>
        <authorList>
            <person name="Cai H."/>
        </authorList>
    </citation>
    <scope>NUCLEOTIDE SEQUENCE [LARGE SCALE GENOMIC DNA]</scope>
    <source>
        <strain evidence="2 3">M05W1-28</strain>
    </source>
</reference>
<comment type="caution">
    <text evidence="2">The sequence shown here is derived from an EMBL/GenBank/DDBJ whole genome shotgun (WGS) entry which is preliminary data.</text>
</comment>
<keyword evidence="1" id="KW-0732">Signal</keyword>
<feature type="chain" id="PRO_5019336226" description="Macroglobulin domain-containing protein" evidence="1">
    <location>
        <begin position="21"/>
        <end position="781"/>
    </location>
</feature>
<dbReference type="EMBL" id="RBWS01000008">
    <property type="protein sequence ID" value="RKO71289.1"/>
    <property type="molecule type" value="Genomic_DNA"/>
</dbReference>
<dbReference type="Gene3D" id="2.60.40.1930">
    <property type="match status" value="1"/>
</dbReference>
<proteinExistence type="predicted"/>
<name>A0A420VYN8_9SPHI</name>
<dbReference type="Proteomes" id="UP000282423">
    <property type="component" value="Unassembled WGS sequence"/>
</dbReference>